<dbReference type="EMBL" id="CM043018">
    <property type="protein sequence ID" value="KAI4463131.1"/>
    <property type="molecule type" value="Genomic_DNA"/>
</dbReference>
<proteinExistence type="predicted"/>
<evidence type="ECO:0000313" key="2">
    <source>
        <dbReference type="Proteomes" id="UP001056778"/>
    </source>
</evidence>
<evidence type="ECO:0000313" key="1">
    <source>
        <dbReference type="EMBL" id="KAI4463131.1"/>
    </source>
</evidence>
<protein>
    <submittedName>
        <fullName evidence="1">Uncharacterized protein</fullName>
    </submittedName>
</protein>
<reference evidence="1" key="1">
    <citation type="submission" date="2022-04" db="EMBL/GenBank/DDBJ databases">
        <title>Chromosome-scale genome assembly of Holotrichia oblita Faldermann.</title>
        <authorList>
            <person name="Rongchong L."/>
        </authorList>
    </citation>
    <scope>NUCLEOTIDE SEQUENCE</scope>
    <source>
        <strain evidence="1">81SQS9</strain>
    </source>
</reference>
<sequence>MAFCVYNYKVLLLGQEHFLNSYYKKPLTVHELLEEIDNLDDDAQLPDLVVLFPTNNANAENTDEDSGEDDDVIIDNLPGSQLNAPVVAVYNQKEDDSYDSEDDVPLSHFAKKAFEKKNQQFFLD</sequence>
<keyword evidence="2" id="KW-1185">Reference proteome</keyword>
<gene>
    <name evidence="1" type="ORF">MML48_4g00005195</name>
</gene>
<dbReference type="Proteomes" id="UP001056778">
    <property type="component" value="Chromosome 4"/>
</dbReference>
<accession>A0ACB9T8I3</accession>
<name>A0ACB9T8I3_HOLOL</name>
<comment type="caution">
    <text evidence="1">The sequence shown here is derived from an EMBL/GenBank/DDBJ whole genome shotgun (WGS) entry which is preliminary data.</text>
</comment>
<organism evidence="1 2">
    <name type="scientific">Holotrichia oblita</name>
    <name type="common">Chafer beetle</name>
    <dbReference type="NCBI Taxonomy" id="644536"/>
    <lineage>
        <taxon>Eukaryota</taxon>
        <taxon>Metazoa</taxon>
        <taxon>Ecdysozoa</taxon>
        <taxon>Arthropoda</taxon>
        <taxon>Hexapoda</taxon>
        <taxon>Insecta</taxon>
        <taxon>Pterygota</taxon>
        <taxon>Neoptera</taxon>
        <taxon>Endopterygota</taxon>
        <taxon>Coleoptera</taxon>
        <taxon>Polyphaga</taxon>
        <taxon>Scarabaeiformia</taxon>
        <taxon>Scarabaeidae</taxon>
        <taxon>Melolonthinae</taxon>
        <taxon>Holotrichia</taxon>
    </lineage>
</organism>